<feature type="region of interest" description="Disordered" evidence="1">
    <location>
        <begin position="8"/>
        <end position="31"/>
    </location>
</feature>
<dbReference type="GO" id="GO:0031505">
    <property type="term" value="P:fungal-type cell wall organization"/>
    <property type="evidence" value="ECO:0007669"/>
    <property type="project" value="InterPro"/>
</dbReference>
<evidence type="ECO:0000313" key="4">
    <source>
        <dbReference type="Proteomes" id="UP001152885"/>
    </source>
</evidence>
<dbReference type="Proteomes" id="UP001152885">
    <property type="component" value="Unassembled WGS sequence"/>
</dbReference>
<evidence type="ECO:0000256" key="2">
    <source>
        <dbReference type="SAM" id="Phobius"/>
    </source>
</evidence>
<feature type="transmembrane region" description="Helical" evidence="2">
    <location>
        <begin position="114"/>
        <end position="132"/>
    </location>
</feature>
<dbReference type="OrthoDB" id="5406216at2759"/>
<dbReference type="Pfam" id="PF17056">
    <property type="entry name" value="KRE1"/>
    <property type="match status" value="1"/>
</dbReference>
<accession>A0A9W4TS89</accession>
<sequence>MISYISIVTSETTSSSSSNTSGSSSTTESPTMVWVTGTDASGITRTTQSTYYQSFASMYTSTESPESASIGMGSISDADEVGRIRSYERTTITQTGSANSYIHNNYLFSRDLSVVKFITLGLISLITFIVVII</sequence>
<gene>
    <name evidence="3" type="ORF">CANVERA_P0436</name>
</gene>
<keyword evidence="4" id="KW-1185">Reference proteome</keyword>
<keyword evidence="2" id="KW-0472">Membrane</keyword>
<protein>
    <submittedName>
        <fullName evidence="3">Uncharacterized protein</fullName>
    </submittedName>
</protein>
<reference evidence="3" key="1">
    <citation type="submission" date="2022-12" db="EMBL/GenBank/DDBJ databases">
        <authorList>
            <person name="Brejova B."/>
        </authorList>
    </citation>
    <scope>NUCLEOTIDE SEQUENCE</scope>
</reference>
<keyword evidence="2" id="KW-1133">Transmembrane helix</keyword>
<dbReference type="EMBL" id="CANTUO010000001">
    <property type="protein sequence ID" value="CAI5755920.1"/>
    <property type="molecule type" value="Genomic_DNA"/>
</dbReference>
<dbReference type="InterPro" id="IPR031452">
    <property type="entry name" value="Kre1"/>
</dbReference>
<evidence type="ECO:0000313" key="3">
    <source>
        <dbReference type="EMBL" id="CAI5755920.1"/>
    </source>
</evidence>
<evidence type="ECO:0000256" key="1">
    <source>
        <dbReference type="SAM" id="MobiDB-lite"/>
    </source>
</evidence>
<comment type="caution">
    <text evidence="3">The sequence shown here is derived from an EMBL/GenBank/DDBJ whole genome shotgun (WGS) entry which is preliminary data.</text>
</comment>
<proteinExistence type="predicted"/>
<organism evidence="3 4">
    <name type="scientific">Candida verbasci</name>
    <dbReference type="NCBI Taxonomy" id="1227364"/>
    <lineage>
        <taxon>Eukaryota</taxon>
        <taxon>Fungi</taxon>
        <taxon>Dikarya</taxon>
        <taxon>Ascomycota</taxon>
        <taxon>Saccharomycotina</taxon>
        <taxon>Pichiomycetes</taxon>
        <taxon>Debaryomycetaceae</taxon>
        <taxon>Candida/Lodderomyces clade</taxon>
        <taxon>Candida</taxon>
    </lineage>
</organism>
<keyword evidence="2" id="KW-0812">Transmembrane</keyword>
<name>A0A9W4TS89_9ASCO</name>
<dbReference type="AlphaFoldDB" id="A0A9W4TS89"/>